<evidence type="ECO:0000259" key="2">
    <source>
        <dbReference type="Pfam" id="PF08414"/>
    </source>
</evidence>
<gene>
    <name evidence="3" type="ORF">L195_g039277</name>
</gene>
<dbReference type="EMBL" id="ASHM01043690">
    <property type="protein sequence ID" value="PNX83237.1"/>
    <property type="molecule type" value="Genomic_DNA"/>
</dbReference>
<reference evidence="3 4" key="2">
    <citation type="journal article" date="2017" name="Front. Plant Sci.">
        <title>Gene Classification and Mining of Molecular Markers Useful in Red Clover (Trifolium pratense) Breeding.</title>
        <authorList>
            <person name="Istvanek J."/>
            <person name="Dluhosova J."/>
            <person name="Dluhos P."/>
            <person name="Patkova L."/>
            <person name="Nedelnik J."/>
            <person name="Repkova J."/>
        </authorList>
    </citation>
    <scope>NUCLEOTIDE SEQUENCE [LARGE SCALE GENOMIC DNA]</scope>
    <source>
        <strain evidence="4">cv. Tatra</strain>
        <tissue evidence="3">Young leaves</tissue>
    </source>
</reference>
<feature type="region of interest" description="Disordered" evidence="1">
    <location>
        <begin position="1"/>
        <end position="58"/>
    </location>
</feature>
<dbReference type="Pfam" id="PF08414">
    <property type="entry name" value="NADPH_Ox"/>
    <property type="match status" value="1"/>
</dbReference>
<evidence type="ECO:0000313" key="3">
    <source>
        <dbReference type="EMBL" id="PNX83237.1"/>
    </source>
</evidence>
<feature type="compositionally biased region" description="Basic and acidic residues" evidence="1">
    <location>
        <begin position="1"/>
        <end position="17"/>
    </location>
</feature>
<evidence type="ECO:0000313" key="4">
    <source>
        <dbReference type="Proteomes" id="UP000236291"/>
    </source>
</evidence>
<feature type="compositionally biased region" description="Basic residues" evidence="1">
    <location>
        <begin position="49"/>
        <end position="58"/>
    </location>
</feature>
<proteinExistence type="predicted"/>
<dbReference type="STRING" id="57577.A0A2K3LXH5"/>
<comment type="caution">
    <text evidence="3">The sequence shown here is derived from an EMBL/GenBank/DDBJ whole genome shotgun (WGS) entry which is preliminary data.</text>
</comment>
<evidence type="ECO:0000256" key="1">
    <source>
        <dbReference type="SAM" id="MobiDB-lite"/>
    </source>
</evidence>
<organism evidence="3 4">
    <name type="scientific">Trifolium pratense</name>
    <name type="common">Red clover</name>
    <dbReference type="NCBI Taxonomy" id="57577"/>
    <lineage>
        <taxon>Eukaryota</taxon>
        <taxon>Viridiplantae</taxon>
        <taxon>Streptophyta</taxon>
        <taxon>Embryophyta</taxon>
        <taxon>Tracheophyta</taxon>
        <taxon>Spermatophyta</taxon>
        <taxon>Magnoliopsida</taxon>
        <taxon>eudicotyledons</taxon>
        <taxon>Gunneridae</taxon>
        <taxon>Pentapetalae</taxon>
        <taxon>rosids</taxon>
        <taxon>fabids</taxon>
        <taxon>Fabales</taxon>
        <taxon>Fabaceae</taxon>
        <taxon>Papilionoideae</taxon>
        <taxon>50 kb inversion clade</taxon>
        <taxon>NPAAA clade</taxon>
        <taxon>Hologalegina</taxon>
        <taxon>IRL clade</taxon>
        <taxon>Trifolieae</taxon>
        <taxon>Trifolium</taxon>
    </lineage>
</organism>
<dbReference type="InterPro" id="IPR013623">
    <property type="entry name" value="NADPH_Ox"/>
</dbReference>
<dbReference type="Proteomes" id="UP000236291">
    <property type="component" value="Unassembled WGS sequence"/>
</dbReference>
<dbReference type="GO" id="GO:0050664">
    <property type="term" value="F:oxidoreductase activity, acting on NAD(P)H, oxygen as acceptor"/>
    <property type="evidence" value="ECO:0007669"/>
    <property type="project" value="InterPro"/>
</dbReference>
<dbReference type="GO" id="GO:0004601">
    <property type="term" value="F:peroxidase activity"/>
    <property type="evidence" value="ECO:0007669"/>
    <property type="project" value="InterPro"/>
</dbReference>
<dbReference type="AlphaFoldDB" id="A0A2K3LXH5"/>
<feature type="domain" description="NADPH oxidase Respiratory burst" evidence="2">
    <location>
        <begin position="127"/>
        <end position="180"/>
    </location>
</feature>
<accession>A0A2K3LXH5</accession>
<dbReference type="Gene3D" id="1.10.238.10">
    <property type="entry name" value="EF-hand"/>
    <property type="match status" value="1"/>
</dbReference>
<feature type="compositionally biased region" description="Low complexity" evidence="1">
    <location>
        <begin position="19"/>
        <end position="48"/>
    </location>
</feature>
<protein>
    <submittedName>
        <fullName evidence="3">Respiratory burst oxidase protein B-like</fullName>
    </submittedName>
</protein>
<sequence>MEIENHQNHLHQEREIWSETESTGSRSTRVGFSGSLSGPLSGPLVTSNNKKKSSKKSARFSDDVEDYVEITLDVRDDTVSVQNIRGGDSETALLASRLEKRPSTLSVKLKQVSQELKRMTSSKKFDRVDRAKSGAARALKGLKFMTKNVGDRGWTQVEKRFDELEVDGKLPKTRFSQCIVVLVMIDTELDRENHNSILTIAIGGVVQLDAKTNIQTKVMTQIMNG</sequence>
<name>A0A2K3LXH5_TRIPR</name>
<reference evidence="3 4" key="1">
    <citation type="journal article" date="2014" name="Am. J. Bot.">
        <title>Genome assembly and annotation for red clover (Trifolium pratense; Fabaceae).</title>
        <authorList>
            <person name="Istvanek J."/>
            <person name="Jaros M."/>
            <person name="Krenek A."/>
            <person name="Repkova J."/>
        </authorList>
    </citation>
    <scope>NUCLEOTIDE SEQUENCE [LARGE SCALE GENOMIC DNA]</scope>
    <source>
        <strain evidence="4">cv. Tatra</strain>
        <tissue evidence="3">Young leaves</tissue>
    </source>
</reference>